<dbReference type="InterPro" id="IPR025875">
    <property type="entry name" value="Leu-rich_rpt_4"/>
</dbReference>
<reference evidence="8" key="2">
    <citation type="submission" date="2020-11" db="EMBL/GenBank/DDBJ databases">
        <authorList>
            <person name="Cecchin M."/>
            <person name="Marcolungo L."/>
            <person name="Rossato M."/>
            <person name="Girolomoni L."/>
            <person name="Cosentino E."/>
            <person name="Cuine S."/>
            <person name="Li-Beisson Y."/>
            <person name="Delledonne M."/>
            <person name="Ballottari M."/>
        </authorList>
    </citation>
    <scope>NUCLEOTIDE SEQUENCE</scope>
    <source>
        <strain evidence="8">211/11P</strain>
        <tissue evidence="8">Whole cell</tissue>
    </source>
</reference>
<evidence type="ECO:0000313" key="9">
    <source>
        <dbReference type="Proteomes" id="UP001055712"/>
    </source>
</evidence>
<comment type="subcellular location">
    <subcellularLocation>
        <location evidence="2">Cytoplasm</location>
        <location evidence="2">Cytoskeleton</location>
        <location evidence="2">Cilium axoneme</location>
    </subcellularLocation>
    <subcellularLocation>
        <location evidence="1">Membrane</location>
        <topology evidence="1">Single-pass membrane protein</topology>
    </subcellularLocation>
</comment>
<evidence type="ECO:0000256" key="5">
    <source>
        <dbReference type="ARBA" id="ARBA00023136"/>
    </source>
</evidence>
<protein>
    <submittedName>
        <fullName evidence="8">Uncharacterized protein</fullName>
    </submittedName>
</protein>
<dbReference type="InterPro" id="IPR032675">
    <property type="entry name" value="LRR_dom_sf"/>
</dbReference>
<accession>A0A9D4TV84</accession>
<dbReference type="InterPro" id="IPR052595">
    <property type="entry name" value="LRRC69/RLP"/>
</dbReference>
<proteinExistence type="predicted"/>
<keyword evidence="7" id="KW-1133">Transmembrane helix</keyword>
<keyword evidence="4" id="KW-0677">Repeat</keyword>
<evidence type="ECO:0000256" key="2">
    <source>
        <dbReference type="ARBA" id="ARBA00004430"/>
    </source>
</evidence>
<dbReference type="OrthoDB" id="514359at2759"/>
<dbReference type="AlphaFoldDB" id="A0A9D4TV84"/>
<name>A0A9D4TV84_CHLVU</name>
<dbReference type="GO" id="GO:0016020">
    <property type="term" value="C:membrane"/>
    <property type="evidence" value="ECO:0007669"/>
    <property type="project" value="UniProtKB-SubCell"/>
</dbReference>
<evidence type="ECO:0000256" key="1">
    <source>
        <dbReference type="ARBA" id="ARBA00004167"/>
    </source>
</evidence>
<dbReference type="Pfam" id="PF12799">
    <property type="entry name" value="LRR_4"/>
    <property type="match status" value="1"/>
</dbReference>
<dbReference type="GO" id="GO:0005930">
    <property type="term" value="C:axoneme"/>
    <property type="evidence" value="ECO:0007669"/>
    <property type="project" value="UniProtKB-SubCell"/>
</dbReference>
<feature type="compositionally biased region" description="Low complexity" evidence="6">
    <location>
        <begin position="640"/>
        <end position="652"/>
    </location>
</feature>
<comment type="caution">
    <text evidence="8">The sequence shown here is derived from an EMBL/GenBank/DDBJ whole genome shotgun (WGS) entry which is preliminary data.</text>
</comment>
<evidence type="ECO:0000256" key="6">
    <source>
        <dbReference type="SAM" id="MobiDB-lite"/>
    </source>
</evidence>
<evidence type="ECO:0000313" key="8">
    <source>
        <dbReference type="EMBL" id="KAI3435743.1"/>
    </source>
</evidence>
<evidence type="ECO:0000256" key="7">
    <source>
        <dbReference type="SAM" id="Phobius"/>
    </source>
</evidence>
<keyword evidence="3" id="KW-0433">Leucine-rich repeat</keyword>
<dbReference type="FunFam" id="3.80.10.10:FF:000095">
    <property type="entry name" value="LRR receptor-like serine/threonine-protein kinase GSO1"/>
    <property type="match status" value="1"/>
</dbReference>
<sequence length="664" mass="68879">MVLSLVVSSEAAELPSGGASLSPGQSGKQLTDTLPVGAVHVVQIQPTEGTNPSIRVTLTPMGDETGDADLYCSRGSDGEPGPDNADFQSEAIGVNQDMVMIPPANDLGSPLVYSCSVFNRGLTTVSYKLQVTYESGNSSSLSNTERAVAQQLYDRCCGPDSSCRRWKLASEAAARESGAPASSLDTDLCQFGMCSNGSLVQLNARGWFMECPFPGDLFAQFTHMQYLYLSYNDFTGDLDEAAASLAGLAELQEVGLKDNQRLTGQLTDGGNVCKLVQGTVEMLQLDGTSLSGTLPACLFDGTSTLYQFNAAGSGLTGSIPDAFATSARLQVLDLRNNEITGSIPPSLAAAPNLNILDLAGNSLTGSIPEFASAKLTVLRLAANQLSGAVPDSLAGHPALTVLDLQSNALTSLPDAWQGAAGQDVTAPLNDLRVSSNRLEGSFPAALAAYPNLTALLLDGNQLSGELPDPQTGDYAVLRLLVLATNAFTGGLGPGWQRTGIWQLPPGGRDPTLWNVFDVAANQLSGEVPGYMRNASNQQINIVLAGNQFTSTTGADADAASTGTDGGSGSGGLSTGAVAGICLGIVLASALVLAVGLVLVRRQRRRNTQSEASAVKFSRFEDEELPSARSPAAPPTFYETSHAPHSPGPAAAPRAVEMRGSSSNV</sequence>
<dbReference type="Gene3D" id="3.80.10.10">
    <property type="entry name" value="Ribonuclease Inhibitor"/>
    <property type="match status" value="1"/>
</dbReference>
<keyword evidence="5 7" id="KW-0472">Membrane</keyword>
<dbReference type="EMBL" id="SIDB01000002">
    <property type="protein sequence ID" value="KAI3435743.1"/>
    <property type="molecule type" value="Genomic_DNA"/>
</dbReference>
<keyword evidence="9" id="KW-1185">Reference proteome</keyword>
<keyword evidence="7" id="KW-0812">Transmembrane</keyword>
<dbReference type="Proteomes" id="UP001055712">
    <property type="component" value="Unassembled WGS sequence"/>
</dbReference>
<dbReference type="PANTHER" id="PTHR48057">
    <property type="entry name" value="LEUCINE-RICH REPEAT SERINE/THREONINE-PROTEIN KINASE 1"/>
    <property type="match status" value="1"/>
</dbReference>
<feature type="region of interest" description="Disordered" evidence="6">
    <location>
        <begin position="617"/>
        <end position="664"/>
    </location>
</feature>
<feature type="transmembrane region" description="Helical" evidence="7">
    <location>
        <begin position="576"/>
        <end position="599"/>
    </location>
</feature>
<evidence type="ECO:0000256" key="3">
    <source>
        <dbReference type="ARBA" id="ARBA00022614"/>
    </source>
</evidence>
<dbReference type="SUPFAM" id="SSF52058">
    <property type="entry name" value="L domain-like"/>
    <property type="match status" value="1"/>
</dbReference>
<evidence type="ECO:0000256" key="4">
    <source>
        <dbReference type="ARBA" id="ARBA00022737"/>
    </source>
</evidence>
<reference evidence="8" key="1">
    <citation type="journal article" date="2019" name="Plant J.">
        <title>Chlorella vulgaris genome assembly and annotation reveals the molecular basis for metabolic acclimation to high light conditions.</title>
        <authorList>
            <person name="Cecchin M."/>
            <person name="Marcolungo L."/>
            <person name="Rossato M."/>
            <person name="Girolomoni L."/>
            <person name="Cosentino E."/>
            <person name="Cuine S."/>
            <person name="Li-Beisson Y."/>
            <person name="Delledonne M."/>
            <person name="Ballottari M."/>
        </authorList>
    </citation>
    <scope>NUCLEOTIDE SEQUENCE</scope>
    <source>
        <strain evidence="8">211/11P</strain>
    </source>
</reference>
<gene>
    <name evidence="8" type="ORF">D9Q98_001801</name>
</gene>
<organism evidence="8 9">
    <name type="scientific">Chlorella vulgaris</name>
    <name type="common">Green alga</name>
    <dbReference type="NCBI Taxonomy" id="3077"/>
    <lineage>
        <taxon>Eukaryota</taxon>
        <taxon>Viridiplantae</taxon>
        <taxon>Chlorophyta</taxon>
        <taxon>core chlorophytes</taxon>
        <taxon>Trebouxiophyceae</taxon>
        <taxon>Chlorellales</taxon>
        <taxon>Chlorellaceae</taxon>
        <taxon>Chlorella clade</taxon>
        <taxon>Chlorella</taxon>
    </lineage>
</organism>